<keyword evidence="11" id="KW-1185">Reference proteome</keyword>
<feature type="transmembrane region" description="Helical" evidence="9">
    <location>
        <begin position="216"/>
        <end position="238"/>
    </location>
</feature>
<dbReference type="GO" id="GO:0048034">
    <property type="term" value="P:heme O biosynthetic process"/>
    <property type="evidence" value="ECO:0007669"/>
    <property type="project" value="UniProtKB-UniRule"/>
</dbReference>
<dbReference type="PROSITE" id="PS00943">
    <property type="entry name" value="UBIA"/>
    <property type="match status" value="1"/>
</dbReference>
<comment type="miscellaneous">
    <text evidence="9">Carbon 2 of the heme B porphyrin ring is defined according to the Fischer nomenclature.</text>
</comment>
<dbReference type="NCBIfam" id="TIGR01473">
    <property type="entry name" value="cyoE_ctaB"/>
    <property type="match status" value="1"/>
</dbReference>
<feature type="transmembrane region" description="Helical" evidence="9">
    <location>
        <begin position="122"/>
        <end position="139"/>
    </location>
</feature>
<evidence type="ECO:0000313" key="10">
    <source>
        <dbReference type="EMBL" id="MCG2461436.1"/>
    </source>
</evidence>
<name>A0AAE3EXK4_9FLAO</name>
<keyword evidence="3 9" id="KW-0808">Transferase</keyword>
<dbReference type="EC" id="2.5.1.141" evidence="9"/>
<keyword evidence="6 9" id="KW-0350">Heme biosynthesis</keyword>
<keyword evidence="2 9" id="KW-1003">Cell membrane</keyword>
<evidence type="ECO:0000256" key="7">
    <source>
        <dbReference type="ARBA" id="ARBA00023136"/>
    </source>
</evidence>
<evidence type="ECO:0000256" key="3">
    <source>
        <dbReference type="ARBA" id="ARBA00022679"/>
    </source>
</evidence>
<dbReference type="InterPro" id="IPR030470">
    <property type="entry name" value="UbiA_prenylTrfase_CS"/>
</dbReference>
<feature type="transmembrane region" description="Helical" evidence="9">
    <location>
        <begin position="94"/>
        <end position="116"/>
    </location>
</feature>
<evidence type="ECO:0000256" key="2">
    <source>
        <dbReference type="ARBA" id="ARBA00022475"/>
    </source>
</evidence>
<dbReference type="Pfam" id="PF01040">
    <property type="entry name" value="UbiA"/>
    <property type="match status" value="1"/>
</dbReference>
<evidence type="ECO:0000256" key="1">
    <source>
        <dbReference type="ARBA" id="ARBA00004141"/>
    </source>
</evidence>
<sequence length="299" mass="33437">MKTVVHTAKRFAIPVTFTDFKEVTKAGLTISVVFSSIAGYLLGMVEFDWLSFFLLVFGGYCLVGASNAYNQVIEKDLDALMNRTKNRPVPSGRMSVNTALGIAVVMTLFGLVALYILNPKTAMFGAISLFLYTSAYTPLKTKTPLSVFVGAFPGAIPFMLGWVAATNEFGIEPGTLFMIQFFWQFPHFWALGWMLDEDYKKGGFKMLPTGKKDKGTALQIIMYTFWMIIISIIPVFGITGRLHLSIPAAILVFLLGLGMLFYAFRLYEKRDNKSAKRLMLASVSYITLMQLVYVVDKFI</sequence>
<evidence type="ECO:0000256" key="6">
    <source>
        <dbReference type="ARBA" id="ARBA00023133"/>
    </source>
</evidence>
<proteinExistence type="inferred from homology"/>
<evidence type="ECO:0000256" key="8">
    <source>
        <dbReference type="ARBA" id="ARBA00047690"/>
    </source>
</evidence>
<comment type="caution">
    <text evidence="10">The sequence shown here is derived from an EMBL/GenBank/DDBJ whole genome shotgun (WGS) entry which is preliminary data.</text>
</comment>
<dbReference type="InterPro" id="IPR000537">
    <property type="entry name" value="UbiA_prenyltransferase"/>
</dbReference>
<feature type="transmembrane region" description="Helical" evidence="9">
    <location>
        <begin position="177"/>
        <end position="195"/>
    </location>
</feature>
<keyword evidence="5 9" id="KW-1133">Transmembrane helix</keyword>
<dbReference type="InterPro" id="IPR044878">
    <property type="entry name" value="UbiA_sf"/>
</dbReference>
<dbReference type="EMBL" id="JAIRBC010000016">
    <property type="protein sequence ID" value="MCG2461436.1"/>
    <property type="molecule type" value="Genomic_DNA"/>
</dbReference>
<feature type="transmembrane region" description="Helical" evidence="9">
    <location>
        <begin position="278"/>
        <end position="295"/>
    </location>
</feature>
<feature type="transmembrane region" description="Helical" evidence="9">
    <location>
        <begin position="146"/>
        <end position="165"/>
    </location>
</feature>
<dbReference type="InterPro" id="IPR006369">
    <property type="entry name" value="Protohaem_IX_farnesylTrfase"/>
</dbReference>
<comment type="pathway">
    <text evidence="9">Porphyrin-containing compound metabolism; heme O biosynthesis; heme O from protoheme: step 1/1.</text>
</comment>
<organism evidence="10 11">
    <name type="scientific">Cerina litoralis</name>
    <dbReference type="NCBI Taxonomy" id="2874477"/>
    <lineage>
        <taxon>Bacteria</taxon>
        <taxon>Pseudomonadati</taxon>
        <taxon>Bacteroidota</taxon>
        <taxon>Flavobacteriia</taxon>
        <taxon>Flavobacteriales</taxon>
        <taxon>Flavobacteriaceae</taxon>
        <taxon>Cerina</taxon>
    </lineage>
</organism>
<keyword evidence="4 9" id="KW-0812">Transmembrane</keyword>
<dbReference type="GO" id="GO:0006784">
    <property type="term" value="P:heme A biosynthetic process"/>
    <property type="evidence" value="ECO:0007669"/>
    <property type="project" value="TreeGrafter"/>
</dbReference>
<feature type="transmembrane region" description="Helical" evidence="9">
    <location>
        <begin position="49"/>
        <end position="73"/>
    </location>
</feature>
<reference evidence="10" key="1">
    <citation type="submission" date="2023-02" db="EMBL/GenBank/DDBJ databases">
        <title>Genome of Flavobacteriaceae gen. nov. sp. strain F89.</title>
        <authorList>
            <person name="Wang Y."/>
        </authorList>
    </citation>
    <scope>NUCLEOTIDE SEQUENCE</scope>
    <source>
        <strain evidence="10">F89</strain>
    </source>
</reference>
<dbReference type="PANTHER" id="PTHR43448:SF2">
    <property type="entry name" value="PROTOHEME IX FARNESYLTRANSFERASE, MITOCHONDRIAL"/>
    <property type="match status" value="1"/>
</dbReference>
<comment type="subcellular location">
    <subcellularLocation>
        <location evidence="9">Cell membrane</location>
        <topology evidence="9">Multi-pass membrane protein</topology>
    </subcellularLocation>
    <subcellularLocation>
        <location evidence="1">Membrane</location>
        <topology evidence="1">Multi-pass membrane protein</topology>
    </subcellularLocation>
</comment>
<gene>
    <name evidence="10" type="primary">cyoE</name>
    <name evidence="9" type="synonym">ctaB</name>
    <name evidence="10" type="ORF">K8352_11800</name>
</gene>
<accession>A0AAE3EXK4</accession>
<dbReference type="Proteomes" id="UP001200642">
    <property type="component" value="Unassembled WGS sequence"/>
</dbReference>
<dbReference type="AlphaFoldDB" id="A0AAE3EXK4"/>
<dbReference type="GO" id="GO:0005886">
    <property type="term" value="C:plasma membrane"/>
    <property type="evidence" value="ECO:0007669"/>
    <property type="project" value="UniProtKB-SubCell"/>
</dbReference>
<comment type="function">
    <text evidence="9">Converts heme B (protoheme IX) to heme O by substitution of the vinyl group on carbon 2 of heme B porphyrin ring with a hydroxyethyl farnesyl side group.</text>
</comment>
<evidence type="ECO:0000313" key="11">
    <source>
        <dbReference type="Proteomes" id="UP001200642"/>
    </source>
</evidence>
<comment type="similarity">
    <text evidence="9">Belongs to the UbiA prenyltransferase family. Protoheme IX farnesyltransferase subfamily.</text>
</comment>
<evidence type="ECO:0000256" key="9">
    <source>
        <dbReference type="HAMAP-Rule" id="MF_00154"/>
    </source>
</evidence>
<dbReference type="PANTHER" id="PTHR43448">
    <property type="entry name" value="PROTOHEME IX FARNESYLTRANSFERASE, MITOCHONDRIAL"/>
    <property type="match status" value="1"/>
</dbReference>
<feature type="transmembrane region" description="Helical" evidence="9">
    <location>
        <begin position="244"/>
        <end position="266"/>
    </location>
</feature>
<dbReference type="RefSeq" id="WP_317902581.1">
    <property type="nucleotide sequence ID" value="NZ_JAIRBC010000016.1"/>
</dbReference>
<feature type="transmembrane region" description="Helical" evidence="9">
    <location>
        <begin position="26"/>
        <end position="43"/>
    </location>
</feature>
<dbReference type="Gene3D" id="1.10.357.140">
    <property type="entry name" value="UbiA prenyltransferase"/>
    <property type="match status" value="1"/>
</dbReference>
<keyword evidence="7 9" id="KW-0472">Membrane</keyword>
<evidence type="ECO:0000256" key="4">
    <source>
        <dbReference type="ARBA" id="ARBA00022692"/>
    </source>
</evidence>
<dbReference type="CDD" id="cd13957">
    <property type="entry name" value="PT_UbiA_Cox10"/>
    <property type="match status" value="1"/>
</dbReference>
<dbReference type="HAMAP" id="MF_00154">
    <property type="entry name" value="CyoE_CtaB"/>
    <property type="match status" value="1"/>
</dbReference>
<comment type="catalytic activity">
    <reaction evidence="8 9">
        <text>heme b + (2E,6E)-farnesyl diphosphate + H2O = Fe(II)-heme o + diphosphate</text>
        <dbReference type="Rhea" id="RHEA:28070"/>
        <dbReference type="ChEBI" id="CHEBI:15377"/>
        <dbReference type="ChEBI" id="CHEBI:33019"/>
        <dbReference type="ChEBI" id="CHEBI:60344"/>
        <dbReference type="ChEBI" id="CHEBI:60530"/>
        <dbReference type="ChEBI" id="CHEBI:175763"/>
        <dbReference type="EC" id="2.5.1.141"/>
    </reaction>
</comment>
<dbReference type="GO" id="GO:0008495">
    <property type="term" value="F:protoheme IX farnesyltransferase activity"/>
    <property type="evidence" value="ECO:0007669"/>
    <property type="project" value="UniProtKB-UniRule"/>
</dbReference>
<evidence type="ECO:0000256" key="5">
    <source>
        <dbReference type="ARBA" id="ARBA00022989"/>
    </source>
</evidence>
<protein>
    <recommendedName>
        <fullName evidence="9">Protoheme IX farnesyltransferase</fullName>
        <ecNumber evidence="9">2.5.1.141</ecNumber>
    </recommendedName>
    <alternativeName>
        <fullName evidence="9">Heme B farnesyltransferase</fullName>
    </alternativeName>
    <alternativeName>
        <fullName evidence="9">Heme O synthase</fullName>
    </alternativeName>
</protein>